<comment type="catalytic activity">
    <reaction evidence="7">
        <text>8-oxo-dATP + H2O = 8-oxo-dAMP + diphosphate + H(+)</text>
        <dbReference type="Rhea" id="RHEA:65396"/>
        <dbReference type="ChEBI" id="CHEBI:15377"/>
        <dbReference type="ChEBI" id="CHEBI:15378"/>
        <dbReference type="ChEBI" id="CHEBI:33019"/>
        <dbReference type="ChEBI" id="CHEBI:71361"/>
        <dbReference type="ChEBI" id="CHEBI:172871"/>
    </reaction>
    <physiologicalReaction direction="left-to-right" evidence="7">
        <dbReference type="Rhea" id="RHEA:65397"/>
    </physiologicalReaction>
</comment>
<comment type="catalytic activity">
    <reaction evidence="19">
        <text>O(6)-methyl-dGTP + H2O = O(6)-methyl-dGMP + diphosphate + H(+)</text>
        <dbReference type="Rhea" id="RHEA:67600"/>
        <dbReference type="ChEBI" id="CHEBI:15377"/>
        <dbReference type="ChEBI" id="CHEBI:15378"/>
        <dbReference type="ChEBI" id="CHEBI:33019"/>
        <dbReference type="ChEBI" id="CHEBI:169974"/>
        <dbReference type="ChEBI" id="CHEBI:169975"/>
    </reaction>
    <physiologicalReaction direction="left-to-right" evidence="19">
        <dbReference type="Rhea" id="RHEA:67601"/>
    </physiologicalReaction>
</comment>
<organism evidence="23 24">
    <name type="scientific">Pelosinus baikalensis</name>
    <dbReference type="NCBI Taxonomy" id="2892015"/>
    <lineage>
        <taxon>Bacteria</taxon>
        <taxon>Bacillati</taxon>
        <taxon>Bacillota</taxon>
        <taxon>Negativicutes</taxon>
        <taxon>Selenomonadales</taxon>
        <taxon>Sporomusaceae</taxon>
        <taxon>Pelosinus</taxon>
    </lineage>
</organism>
<evidence type="ECO:0000256" key="11">
    <source>
        <dbReference type="ARBA" id="ARBA00026103"/>
    </source>
</evidence>
<evidence type="ECO:0000256" key="12">
    <source>
        <dbReference type="ARBA" id="ARBA00026218"/>
    </source>
</evidence>
<dbReference type="InterPro" id="IPR003563">
    <property type="entry name" value="8ODP"/>
</dbReference>
<dbReference type="PRINTS" id="PR01403">
    <property type="entry name" value="8OXTPHPHTASE"/>
</dbReference>
<keyword evidence="6" id="KW-0460">Magnesium</keyword>
<evidence type="ECO:0000256" key="15">
    <source>
        <dbReference type="ARBA" id="ARBA00030682"/>
    </source>
</evidence>
<evidence type="ECO:0000256" key="20">
    <source>
        <dbReference type="ARBA" id="ARBA00049032"/>
    </source>
</evidence>
<protein>
    <recommendedName>
        <fullName evidence="12">Oxidized purine nucleoside triphosphate hydrolase</fullName>
        <ecNumber evidence="11">3.6.1.56</ecNumber>
    </recommendedName>
    <alternativeName>
        <fullName evidence="16">2-hydroxy-dATP diphosphatase</fullName>
    </alternativeName>
    <alternativeName>
        <fullName evidence="15">7,8-dihydro-8-oxoguanine triphosphatase</fullName>
    </alternativeName>
    <alternativeName>
        <fullName evidence="14">8-oxo-dGTPase</fullName>
    </alternativeName>
    <alternativeName>
        <fullName evidence="17">Methylated purine nucleoside triphosphate hydrolase</fullName>
    </alternativeName>
    <alternativeName>
        <fullName evidence="13">Nucleoside diphosphate-linked moiety X motif 1</fullName>
    </alternativeName>
</protein>
<evidence type="ECO:0000256" key="13">
    <source>
        <dbReference type="ARBA" id="ARBA00029673"/>
    </source>
</evidence>
<evidence type="ECO:0000313" key="24">
    <source>
        <dbReference type="Proteomes" id="UP001165492"/>
    </source>
</evidence>
<evidence type="ECO:0000256" key="21">
    <source>
        <dbReference type="ARBA" id="ARBA00053094"/>
    </source>
</evidence>
<comment type="similarity">
    <text evidence="2">Belongs to the Nudix hydrolase family.</text>
</comment>
<evidence type="ECO:0000256" key="8">
    <source>
        <dbReference type="ARBA" id="ARBA00024459"/>
    </source>
</evidence>
<comment type="catalytic activity">
    <reaction evidence="18">
        <text>N(6)-methyl-ATP + H2O = N(6)-methyl-AMP + diphosphate + H(+)</text>
        <dbReference type="Rhea" id="RHEA:67608"/>
        <dbReference type="ChEBI" id="CHEBI:15377"/>
        <dbReference type="ChEBI" id="CHEBI:15378"/>
        <dbReference type="ChEBI" id="CHEBI:33019"/>
        <dbReference type="ChEBI" id="CHEBI:144842"/>
        <dbReference type="ChEBI" id="CHEBI:172873"/>
    </reaction>
    <physiologicalReaction direction="left-to-right" evidence="18">
        <dbReference type="Rhea" id="RHEA:67609"/>
    </physiologicalReaction>
</comment>
<keyword evidence="24" id="KW-1185">Reference proteome</keyword>
<sequence length="163" mass="18772">MTGTFKKEDEKMYTTTLCFLLKKDKILLGMKKTGFGQGKYNGFGGKIKKGETVLQATVRELEEESGIQVEERQLEYAGKLNFIFPASPQLRHDVHIFLVHTWQGEAVETEEMKPQWFSQPDIPYDEMWQDDIYWLPTVLAGKTIEGTVIFAENNEDVAEVKFL</sequence>
<dbReference type="InterPro" id="IPR015797">
    <property type="entry name" value="NUDIX_hydrolase-like_dom_sf"/>
</dbReference>
<dbReference type="Gene3D" id="3.90.79.10">
    <property type="entry name" value="Nucleoside Triphosphate Pyrophosphohydrolase"/>
    <property type="match status" value="1"/>
</dbReference>
<evidence type="ECO:0000256" key="10">
    <source>
        <dbReference type="ARBA" id="ARBA00024596"/>
    </source>
</evidence>
<evidence type="ECO:0000256" key="3">
    <source>
        <dbReference type="ARBA" id="ARBA00011245"/>
    </source>
</evidence>
<dbReference type="PANTHER" id="PTHR43758">
    <property type="entry name" value="7,8-DIHYDRO-8-OXOGUANINE TRIPHOSPHATASE"/>
    <property type="match status" value="1"/>
</dbReference>
<dbReference type="CDD" id="cd03427">
    <property type="entry name" value="NUDIX_MTH1_Nudt1"/>
    <property type="match status" value="1"/>
</dbReference>
<comment type="catalytic activity">
    <reaction evidence="8">
        <text>2-oxo-dATP + H2O = 2-oxo-dAMP + diphosphate + H(+)</text>
        <dbReference type="Rhea" id="RHEA:31583"/>
        <dbReference type="ChEBI" id="CHEBI:15377"/>
        <dbReference type="ChEBI" id="CHEBI:15378"/>
        <dbReference type="ChEBI" id="CHEBI:33019"/>
        <dbReference type="ChEBI" id="CHEBI:63212"/>
        <dbReference type="ChEBI" id="CHEBI:77897"/>
        <dbReference type="EC" id="3.6.1.56"/>
    </reaction>
    <physiologicalReaction direction="left-to-right" evidence="8">
        <dbReference type="Rhea" id="RHEA:31584"/>
    </physiologicalReaction>
</comment>
<evidence type="ECO:0000256" key="16">
    <source>
        <dbReference type="ARBA" id="ARBA00031927"/>
    </source>
</evidence>
<accession>A0ABS8HUW8</accession>
<evidence type="ECO:0000256" key="6">
    <source>
        <dbReference type="ARBA" id="ARBA00022842"/>
    </source>
</evidence>
<comment type="cofactor">
    <cofactor evidence="1">
        <name>Mg(2+)</name>
        <dbReference type="ChEBI" id="CHEBI:18420"/>
    </cofactor>
</comment>
<evidence type="ECO:0000256" key="17">
    <source>
        <dbReference type="ARBA" id="ARBA00032071"/>
    </source>
</evidence>
<comment type="catalytic activity">
    <reaction evidence="20">
        <text>N(6)-methyl-dATP + H2O = N(6)-methyl-dAMP + diphosphate + H(+)</text>
        <dbReference type="Rhea" id="RHEA:67604"/>
        <dbReference type="ChEBI" id="CHEBI:15377"/>
        <dbReference type="ChEBI" id="CHEBI:15378"/>
        <dbReference type="ChEBI" id="CHEBI:33019"/>
        <dbReference type="ChEBI" id="CHEBI:169976"/>
        <dbReference type="ChEBI" id="CHEBI:172872"/>
    </reaction>
    <physiologicalReaction direction="left-to-right" evidence="20">
        <dbReference type="Rhea" id="RHEA:67605"/>
    </physiologicalReaction>
</comment>
<dbReference type="EC" id="3.6.1.56" evidence="11"/>
<evidence type="ECO:0000256" key="4">
    <source>
        <dbReference type="ARBA" id="ARBA00022723"/>
    </source>
</evidence>
<evidence type="ECO:0000313" key="23">
    <source>
        <dbReference type="EMBL" id="MCC5466950.1"/>
    </source>
</evidence>
<comment type="catalytic activity">
    <reaction evidence="10">
        <text>2-oxo-ATP + H2O = 2-oxo-AMP + diphosphate + H(+)</text>
        <dbReference type="Rhea" id="RHEA:67392"/>
        <dbReference type="ChEBI" id="CHEBI:15377"/>
        <dbReference type="ChEBI" id="CHEBI:15378"/>
        <dbReference type="ChEBI" id="CHEBI:33019"/>
        <dbReference type="ChEBI" id="CHEBI:71395"/>
        <dbReference type="ChEBI" id="CHEBI:172878"/>
    </reaction>
    <physiologicalReaction direction="left-to-right" evidence="10">
        <dbReference type="Rhea" id="RHEA:67393"/>
    </physiologicalReaction>
</comment>
<dbReference type="PROSITE" id="PS51462">
    <property type="entry name" value="NUDIX"/>
    <property type="match status" value="1"/>
</dbReference>
<evidence type="ECO:0000256" key="18">
    <source>
        <dbReference type="ARBA" id="ARBA00048002"/>
    </source>
</evidence>
<evidence type="ECO:0000256" key="14">
    <source>
        <dbReference type="ARBA" id="ARBA00030634"/>
    </source>
</evidence>
<comment type="catalytic activity">
    <reaction evidence="9">
        <text>8-oxo-dGTP + H2O = 8-oxo-dGMP + diphosphate + H(+)</text>
        <dbReference type="Rhea" id="RHEA:31575"/>
        <dbReference type="ChEBI" id="CHEBI:15377"/>
        <dbReference type="ChEBI" id="CHEBI:15378"/>
        <dbReference type="ChEBI" id="CHEBI:33019"/>
        <dbReference type="ChEBI" id="CHEBI:63224"/>
        <dbReference type="ChEBI" id="CHEBI:77896"/>
    </reaction>
    <physiologicalReaction direction="left-to-right" evidence="9">
        <dbReference type="Rhea" id="RHEA:31576"/>
    </physiologicalReaction>
</comment>
<keyword evidence="5" id="KW-0378">Hydrolase</keyword>
<proteinExistence type="inferred from homology"/>
<evidence type="ECO:0000256" key="7">
    <source>
        <dbReference type="ARBA" id="ARBA00024448"/>
    </source>
</evidence>
<dbReference type="Pfam" id="PF00293">
    <property type="entry name" value="NUDIX"/>
    <property type="match status" value="1"/>
</dbReference>
<evidence type="ECO:0000256" key="19">
    <source>
        <dbReference type="ARBA" id="ARBA00048894"/>
    </source>
</evidence>
<comment type="subunit">
    <text evidence="3">Monomer.</text>
</comment>
<evidence type="ECO:0000256" key="2">
    <source>
        <dbReference type="ARBA" id="ARBA00005582"/>
    </source>
</evidence>
<dbReference type="SUPFAM" id="SSF55811">
    <property type="entry name" value="Nudix"/>
    <property type="match status" value="1"/>
</dbReference>
<comment type="function">
    <text evidence="21">Oxidized purine nucleoside triphosphate hydrolase which is a prominent sanitizer of the oxidized nucleotide pool. Catalyzes the hydrolysis of 2-oxo-dATP (2-hydroxy-dATP) into 2-oxo-dAMP. Also has a significant hydrolase activity toward 2-oxo-ATP, 8-oxo-dGTP and 8-oxo-dATP. Through the hydrolysis of oxidized purine nucleoside triphosphates, prevents their incorporation into DNA and the subsequent transversions A:T to C:G and G:C to T:A. Also catalyzes the hydrolysis of methylated purine nucleoside triphosphate preventing their integration into DNA. Through this antimutagenic activity protects cells from oxidative stress.</text>
</comment>
<dbReference type="EMBL" id="JAJHJB010000025">
    <property type="protein sequence ID" value="MCC5466950.1"/>
    <property type="molecule type" value="Genomic_DNA"/>
</dbReference>
<gene>
    <name evidence="23" type="ORF">LMF89_16525</name>
</gene>
<feature type="domain" description="Nudix hydrolase" evidence="22">
    <location>
        <begin position="11"/>
        <end position="140"/>
    </location>
</feature>
<evidence type="ECO:0000259" key="22">
    <source>
        <dbReference type="PROSITE" id="PS51462"/>
    </source>
</evidence>
<comment type="caution">
    <text evidence="23">The sequence shown here is derived from an EMBL/GenBank/DDBJ whole genome shotgun (WGS) entry which is preliminary data.</text>
</comment>
<name>A0ABS8HUW8_9FIRM</name>
<dbReference type="InterPro" id="IPR000086">
    <property type="entry name" value="NUDIX_hydrolase_dom"/>
</dbReference>
<dbReference type="PANTHER" id="PTHR43758:SF2">
    <property type="entry name" value="OXIDIZED PURINE NUCLEOSIDE TRIPHOSPHATE HYDROLASE"/>
    <property type="match status" value="1"/>
</dbReference>
<evidence type="ECO:0000256" key="1">
    <source>
        <dbReference type="ARBA" id="ARBA00001946"/>
    </source>
</evidence>
<reference evidence="23" key="1">
    <citation type="submission" date="2021-11" db="EMBL/GenBank/DDBJ databases">
        <title>Description of a new species Pelosinus isolated from the bottom sediments of Lake Baikal.</title>
        <authorList>
            <person name="Zakharyuk A."/>
        </authorList>
    </citation>
    <scope>NUCLEOTIDE SEQUENCE</scope>
    <source>
        <strain evidence="23">Bkl1</strain>
    </source>
</reference>
<dbReference type="RefSeq" id="WP_229536031.1">
    <property type="nucleotide sequence ID" value="NZ_JAJHJB010000025.1"/>
</dbReference>
<keyword evidence="4" id="KW-0479">Metal-binding</keyword>
<dbReference type="Proteomes" id="UP001165492">
    <property type="component" value="Unassembled WGS sequence"/>
</dbReference>
<evidence type="ECO:0000256" key="9">
    <source>
        <dbReference type="ARBA" id="ARBA00024486"/>
    </source>
</evidence>
<evidence type="ECO:0000256" key="5">
    <source>
        <dbReference type="ARBA" id="ARBA00022801"/>
    </source>
</evidence>